<gene>
    <name evidence="1" type="ORF">OOT00_06245</name>
</gene>
<dbReference type="InterPro" id="IPR021243">
    <property type="entry name" value="DUF2804"/>
</dbReference>
<sequence>MALIICPETGKARYGRHLDRVHINLNDYRFLSAMGTPLPRVLMPLRYRQFVFIGLSDKDFCAGIALADLKFAQQAFFYARHASGRIVVQAAPLCLFPRRSMNGETEFPDFSFDHATLSIRFALNRLQVSCGNALLDVVLGEAASPLRLCTPTGRQGWTFTRKAASIPVEGRFSWKDESIELSASSCRAITDRTGGFLRRETFWNWASASCLLPDGREFGMNLAWGVNETGFTENRIWLNGSPTDFGPVIFHVPKNRHQDSWRIHTENQSIDLLFTPSWTMAHRMNILLLATDFVQNTGHFSGYIRLPDQSLLRISATPGWTEDHYVRW</sequence>
<evidence type="ECO:0000313" key="1">
    <source>
        <dbReference type="EMBL" id="MCW7753589.1"/>
    </source>
</evidence>
<evidence type="ECO:0000313" key="2">
    <source>
        <dbReference type="Proteomes" id="UP001209681"/>
    </source>
</evidence>
<dbReference type="Pfam" id="PF10974">
    <property type="entry name" value="DUF2804"/>
    <property type="match status" value="1"/>
</dbReference>
<dbReference type="PANTHER" id="PTHR35868">
    <property type="entry name" value="DUF2804 DOMAIN-CONTAINING PROTEIN-RELATED"/>
    <property type="match status" value="1"/>
</dbReference>
<dbReference type="PANTHER" id="PTHR35868:SF4">
    <property type="entry name" value="DUF2804 DOMAIN-CONTAINING PROTEIN"/>
    <property type="match status" value="1"/>
</dbReference>
<reference evidence="1 2" key="1">
    <citation type="submission" date="2022-11" db="EMBL/GenBank/DDBJ databases">
        <title>Desulfobotulus tamanensis H1 sp. nov. - anaerobic, alkaliphilic, sulphate reducing bacterium isolated from terrestrial mud volcano.</title>
        <authorList>
            <person name="Frolova A."/>
            <person name="Merkel A.Y."/>
            <person name="Slobodkin A.I."/>
        </authorList>
    </citation>
    <scope>NUCLEOTIDE SEQUENCE [LARGE SCALE GENOMIC DNA]</scope>
    <source>
        <strain evidence="1 2">H1</strain>
    </source>
</reference>
<dbReference type="Proteomes" id="UP001209681">
    <property type="component" value="Unassembled WGS sequence"/>
</dbReference>
<protein>
    <submittedName>
        <fullName evidence="1">DUF2804 domain-containing protein</fullName>
    </submittedName>
</protein>
<dbReference type="RefSeq" id="WP_265424459.1">
    <property type="nucleotide sequence ID" value="NZ_JAPFPW010000005.1"/>
</dbReference>
<organism evidence="1 2">
    <name type="scientific">Desulfobotulus pelophilus</name>
    <dbReference type="NCBI Taxonomy" id="2823377"/>
    <lineage>
        <taxon>Bacteria</taxon>
        <taxon>Pseudomonadati</taxon>
        <taxon>Thermodesulfobacteriota</taxon>
        <taxon>Desulfobacteria</taxon>
        <taxon>Desulfobacterales</taxon>
        <taxon>Desulfobacteraceae</taxon>
        <taxon>Desulfobotulus</taxon>
    </lineage>
</organism>
<dbReference type="EMBL" id="JAPFPW010000005">
    <property type="protein sequence ID" value="MCW7753589.1"/>
    <property type="molecule type" value="Genomic_DNA"/>
</dbReference>
<accession>A0ABT3N814</accession>
<name>A0ABT3N814_9BACT</name>
<proteinExistence type="predicted"/>
<comment type="caution">
    <text evidence="1">The sequence shown here is derived from an EMBL/GenBank/DDBJ whole genome shotgun (WGS) entry which is preliminary data.</text>
</comment>
<keyword evidence="2" id="KW-1185">Reference proteome</keyword>